<keyword evidence="4 6" id="KW-0378">Hydrolase</keyword>
<dbReference type="InterPro" id="IPR015500">
    <property type="entry name" value="Peptidase_S8_subtilisin-rel"/>
</dbReference>
<dbReference type="PROSITE" id="PS51892">
    <property type="entry name" value="SUBTILASE"/>
    <property type="match status" value="1"/>
</dbReference>
<feature type="domain" description="Peptidase S8/S53" evidence="9">
    <location>
        <begin position="167"/>
        <end position="440"/>
    </location>
</feature>
<dbReference type="Pfam" id="PF18962">
    <property type="entry name" value="Por_Secre_tail"/>
    <property type="match status" value="1"/>
</dbReference>
<evidence type="ECO:0000313" key="11">
    <source>
        <dbReference type="EMBL" id="MFD2603379.1"/>
    </source>
</evidence>
<dbReference type="PRINTS" id="PR00723">
    <property type="entry name" value="SUBTILISIN"/>
</dbReference>
<evidence type="ECO:0000256" key="4">
    <source>
        <dbReference type="ARBA" id="ARBA00022801"/>
    </source>
</evidence>
<feature type="signal peptide" evidence="8">
    <location>
        <begin position="1"/>
        <end position="18"/>
    </location>
</feature>
<evidence type="ECO:0000256" key="8">
    <source>
        <dbReference type="SAM" id="SignalP"/>
    </source>
</evidence>
<evidence type="ECO:0000256" key="7">
    <source>
        <dbReference type="RuleBase" id="RU003355"/>
    </source>
</evidence>
<feature type="active site" description="Charge relay system" evidence="6">
    <location>
        <position position="394"/>
    </location>
</feature>
<keyword evidence="2 6" id="KW-0645">Protease</keyword>
<evidence type="ECO:0000256" key="5">
    <source>
        <dbReference type="ARBA" id="ARBA00022825"/>
    </source>
</evidence>
<dbReference type="Pfam" id="PF00082">
    <property type="entry name" value="Peptidase_S8"/>
    <property type="match status" value="1"/>
</dbReference>
<feature type="active site" description="Charge relay system" evidence="6">
    <location>
        <position position="216"/>
    </location>
</feature>
<evidence type="ECO:0000256" key="1">
    <source>
        <dbReference type="ARBA" id="ARBA00011073"/>
    </source>
</evidence>
<protein>
    <submittedName>
        <fullName evidence="11">S8 family serine peptidase</fullName>
    </submittedName>
</protein>
<dbReference type="CDD" id="cd07493">
    <property type="entry name" value="Peptidases_S8_9"/>
    <property type="match status" value="1"/>
</dbReference>
<evidence type="ECO:0000313" key="12">
    <source>
        <dbReference type="Proteomes" id="UP001597480"/>
    </source>
</evidence>
<evidence type="ECO:0000256" key="6">
    <source>
        <dbReference type="PROSITE-ProRule" id="PRU01240"/>
    </source>
</evidence>
<dbReference type="PANTHER" id="PTHR43806:SF67">
    <property type="entry name" value="EGF-LIKE DOMAIN-CONTAINING PROTEIN"/>
    <property type="match status" value="1"/>
</dbReference>
<dbReference type="InterPro" id="IPR036852">
    <property type="entry name" value="Peptidase_S8/S53_dom_sf"/>
</dbReference>
<name>A0ABW5NWV9_9FLAO</name>
<dbReference type="PROSITE" id="PS00138">
    <property type="entry name" value="SUBTILASE_SER"/>
    <property type="match status" value="1"/>
</dbReference>
<sequence>MKKVMLLILLFTSALGFAQEDAWIYFKDKPDADYYLANPTEMLSQKALDRRARQNILLDEKDIPIHADYLNVIKESTGVTVMSKSKWLNAIHVRGERDNIELLKANSFVDHIDYADKSLNTSRISIQNQVVSANKNLETQIDFNYGNSANQIQMLNGQLLHQSDYTGKGITIAVLDAGFPGVNTTQPFQRMRDNGQIKGGYDFVARSEDYYQGGTHGTLVLSTMAGYVEGQLTGTAPDAFYYLFRTEDATSENPVEESYWVEAAEAADSLGVDIINTSLGYFVYDNGRYSHTYEQMDGQTAFITRGADIAVSRGIFCVVSAGNSANTINPHIPAPADAPGVLTVGAVDLNEMYVSFSSIGPTADNRLKPDVMAKGYQATLATPEGTIGVASGTSFSSPITAGLVACLWQALPDKTNTELRELIKESADRYSEPNNQYGYGIPDFSLAMQKAMGLTDGNFIVYPNPANDIVHLLFPKNIQRTTVTIFNELGQRVSQQNVTLANPSFDVSQLATGIYSYSMEGTSQKGRIIKQ</sequence>
<keyword evidence="3 8" id="KW-0732">Signal</keyword>
<dbReference type="InterPro" id="IPR023827">
    <property type="entry name" value="Peptidase_S8_Asp-AS"/>
</dbReference>
<comment type="caution">
    <text evidence="11">The sequence shown here is derived from an EMBL/GenBank/DDBJ whole genome shotgun (WGS) entry which is preliminary data.</text>
</comment>
<evidence type="ECO:0000259" key="10">
    <source>
        <dbReference type="Pfam" id="PF18962"/>
    </source>
</evidence>
<keyword evidence="5 6" id="KW-0720">Serine protease</keyword>
<evidence type="ECO:0000256" key="2">
    <source>
        <dbReference type="ARBA" id="ARBA00022670"/>
    </source>
</evidence>
<keyword evidence="12" id="KW-1185">Reference proteome</keyword>
<dbReference type="InterPro" id="IPR026444">
    <property type="entry name" value="Secre_tail"/>
</dbReference>
<gene>
    <name evidence="11" type="ORF">ACFSR3_15050</name>
</gene>
<dbReference type="EMBL" id="JBHUMD010000029">
    <property type="protein sequence ID" value="MFD2603379.1"/>
    <property type="molecule type" value="Genomic_DNA"/>
</dbReference>
<dbReference type="InterPro" id="IPR000209">
    <property type="entry name" value="Peptidase_S8/S53_dom"/>
</dbReference>
<feature type="active site" description="Charge relay system" evidence="6">
    <location>
        <position position="176"/>
    </location>
</feature>
<dbReference type="SUPFAM" id="SSF52743">
    <property type="entry name" value="Subtilisin-like"/>
    <property type="match status" value="1"/>
</dbReference>
<dbReference type="PROSITE" id="PS00136">
    <property type="entry name" value="SUBTILASE_ASP"/>
    <property type="match status" value="1"/>
</dbReference>
<organism evidence="11 12">
    <name type="scientific">Flavobacterium suzhouense</name>
    <dbReference type="NCBI Taxonomy" id="1529638"/>
    <lineage>
        <taxon>Bacteria</taxon>
        <taxon>Pseudomonadati</taxon>
        <taxon>Bacteroidota</taxon>
        <taxon>Flavobacteriia</taxon>
        <taxon>Flavobacteriales</taxon>
        <taxon>Flavobacteriaceae</taxon>
        <taxon>Flavobacterium</taxon>
    </lineage>
</organism>
<comment type="similarity">
    <text evidence="1 6 7">Belongs to the peptidase S8 family.</text>
</comment>
<proteinExistence type="inferred from homology"/>
<dbReference type="PIRSF" id="PIRSF037903">
    <property type="entry name" value="Subtilisin_rel_GFO_2223"/>
    <property type="match status" value="1"/>
</dbReference>
<dbReference type="InterPro" id="IPR017317">
    <property type="entry name" value="Pept_S8_subtilisin_bacteroid-2"/>
</dbReference>
<accession>A0ABW5NWV9</accession>
<dbReference type="PANTHER" id="PTHR43806">
    <property type="entry name" value="PEPTIDASE S8"/>
    <property type="match status" value="1"/>
</dbReference>
<dbReference type="Gene3D" id="3.40.50.200">
    <property type="entry name" value="Peptidase S8/S53 domain"/>
    <property type="match status" value="1"/>
</dbReference>
<feature type="domain" description="Secretion system C-terminal sorting" evidence="10">
    <location>
        <begin position="461"/>
        <end position="524"/>
    </location>
</feature>
<reference evidence="12" key="1">
    <citation type="journal article" date="2019" name="Int. J. Syst. Evol. Microbiol.">
        <title>The Global Catalogue of Microorganisms (GCM) 10K type strain sequencing project: providing services to taxonomists for standard genome sequencing and annotation.</title>
        <authorList>
            <consortium name="The Broad Institute Genomics Platform"/>
            <consortium name="The Broad Institute Genome Sequencing Center for Infectious Disease"/>
            <person name="Wu L."/>
            <person name="Ma J."/>
        </authorList>
    </citation>
    <scope>NUCLEOTIDE SEQUENCE [LARGE SCALE GENOMIC DNA]</scope>
    <source>
        <strain evidence="12">KCTC 42107</strain>
    </source>
</reference>
<dbReference type="InterPro" id="IPR023828">
    <property type="entry name" value="Peptidase_S8_Ser-AS"/>
</dbReference>
<dbReference type="RefSeq" id="WP_379822141.1">
    <property type="nucleotide sequence ID" value="NZ_JBHUMD010000029.1"/>
</dbReference>
<feature type="chain" id="PRO_5045419528" evidence="8">
    <location>
        <begin position="19"/>
        <end position="531"/>
    </location>
</feature>
<dbReference type="InterPro" id="IPR050131">
    <property type="entry name" value="Peptidase_S8_subtilisin-like"/>
</dbReference>
<dbReference type="Proteomes" id="UP001597480">
    <property type="component" value="Unassembled WGS sequence"/>
</dbReference>
<evidence type="ECO:0000256" key="3">
    <source>
        <dbReference type="ARBA" id="ARBA00022729"/>
    </source>
</evidence>
<evidence type="ECO:0000259" key="9">
    <source>
        <dbReference type="Pfam" id="PF00082"/>
    </source>
</evidence>
<dbReference type="NCBIfam" id="TIGR04183">
    <property type="entry name" value="Por_Secre_tail"/>
    <property type="match status" value="1"/>
</dbReference>